<reference evidence="2" key="1">
    <citation type="submission" date="2017-07" db="EMBL/GenBank/DDBJ databases">
        <title>Taro Niue Genome Assembly and Annotation.</title>
        <authorList>
            <person name="Atibalentja N."/>
            <person name="Keating K."/>
            <person name="Fields C.J."/>
        </authorList>
    </citation>
    <scope>NUCLEOTIDE SEQUENCE</scope>
    <source>
        <strain evidence="2">Niue_2</strain>
        <tissue evidence="2">Leaf</tissue>
    </source>
</reference>
<dbReference type="EMBL" id="NMUH01000501">
    <property type="protein sequence ID" value="MQL80317.1"/>
    <property type="molecule type" value="Genomic_DNA"/>
</dbReference>
<evidence type="ECO:0000313" key="2">
    <source>
        <dbReference type="EMBL" id="MQL80317.1"/>
    </source>
</evidence>
<dbReference type="AlphaFoldDB" id="A0A843UDQ0"/>
<name>A0A843UDQ0_COLES</name>
<accession>A0A843UDQ0</accession>
<gene>
    <name evidence="2" type="ORF">Taro_012767</name>
</gene>
<dbReference type="Proteomes" id="UP000652761">
    <property type="component" value="Unassembled WGS sequence"/>
</dbReference>
<sequence>MWCDNFMATRTSCKALCQYNRDEVIQKLVQENEKSRKRLHQLELQLEKKTKIAATLGRVISTLTTDENDG</sequence>
<proteinExistence type="predicted"/>
<organism evidence="2 3">
    <name type="scientific">Colocasia esculenta</name>
    <name type="common">Wild taro</name>
    <name type="synonym">Arum esculentum</name>
    <dbReference type="NCBI Taxonomy" id="4460"/>
    <lineage>
        <taxon>Eukaryota</taxon>
        <taxon>Viridiplantae</taxon>
        <taxon>Streptophyta</taxon>
        <taxon>Embryophyta</taxon>
        <taxon>Tracheophyta</taxon>
        <taxon>Spermatophyta</taxon>
        <taxon>Magnoliopsida</taxon>
        <taxon>Liliopsida</taxon>
        <taxon>Araceae</taxon>
        <taxon>Aroideae</taxon>
        <taxon>Colocasieae</taxon>
        <taxon>Colocasia</taxon>
    </lineage>
</organism>
<keyword evidence="3" id="KW-1185">Reference proteome</keyword>
<evidence type="ECO:0000256" key="1">
    <source>
        <dbReference type="SAM" id="Coils"/>
    </source>
</evidence>
<feature type="coiled-coil region" evidence="1">
    <location>
        <begin position="25"/>
        <end position="52"/>
    </location>
</feature>
<keyword evidence="1" id="KW-0175">Coiled coil</keyword>
<protein>
    <submittedName>
        <fullName evidence="2">Uncharacterized protein</fullName>
    </submittedName>
</protein>
<evidence type="ECO:0000313" key="3">
    <source>
        <dbReference type="Proteomes" id="UP000652761"/>
    </source>
</evidence>
<comment type="caution">
    <text evidence="2">The sequence shown here is derived from an EMBL/GenBank/DDBJ whole genome shotgun (WGS) entry which is preliminary data.</text>
</comment>